<keyword evidence="1" id="KW-1133">Transmembrane helix</keyword>
<name>A0ABU9XTB3_9SPHN</name>
<dbReference type="PROSITE" id="PS50043">
    <property type="entry name" value="HTH_LUXR_2"/>
    <property type="match status" value="1"/>
</dbReference>
<evidence type="ECO:0000313" key="3">
    <source>
        <dbReference type="EMBL" id="MEN2787071.1"/>
    </source>
</evidence>
<accession>A0ABU9XTB3</accession>
<evidence type="ECO:0000259" key="2">
    <source>
        <dbReference type="PROSITE" id="PS50043"/>
    </source>
</evidence>
<dbReference type="Gene3D" id="1.10.10.10">
    <property type="entry name" value="Winged helix-like DNA-binding domain superfamily/Winged helix DNA-binding domain"/>
    <property type="match status" value="1"/>
</dbReference>
<dbReference type="InterPro" id="IPR000792">
    <property type="entry name" value="Tscrpt_reg_LuxR_C"/>
</dbReference>
<dbReference type="SUPFAM" id="SSF46894">
    <property type="entry name" value="C-terminal effector domain of the bipartite response regulators"/>
    <property type="match status" value="1"/>
</dbReference>
<dbReference type="InterPro" id="IPR036388">
    <property type="entry name" value="WH-like_DNA-bd_sf"/>
</dbReference>
<keyword evidence="1" id="KW-0472">Membrane</keyword>
<dbReference type="Pfam" id="PF08281">
    <property type="entry name" value="Sigma70_r4_2"/>
    <property type="match status" value="1"/>
</dbReference>
<keyword evidence="1" id="KW-0812">Transmembrane</keyword>
<dbReference type="EMBL" id="JBDIMF010000004">
    <property type="protein sequence ID" value="MEN2787071.1"/>
    <property type="molecule type" value="Genomic_DNA"/>
</dbReference>
<comment type="caution">
    <text evidence="3">The sequence shown here is derived from an EMBL/GenBank/DDBJ whole genome shotgun (WGS) entry which is preliminary data.</text>
</comment>
<gene>
    <name evidence="3" type="ORF">ABC969_11640</name>
</gene>
<dbReference type="InterPro" id="IPR016032">
    <property type="entry name" value="Sig_transdc_resp-reg_C-effctor"/>
</dbReference>
<proteinExistence type="predicted"/>
<organism evidence="3 4">
    <name type="scientific">Sphingomonas qilianensis</name>
    <dbReference type="NCBI Taxonomy" id="1736690"/>
    <lineage>
        <taxon>Bacteria</taxon>
        <taxon>Pseudomonadati</taxon>
        <taxon>Pseudomonadota</taxon>
        <taxon>Alphaproteobacteria</taxon>
        <taxon>Sphingomonadales</taxon>
        <taxon>Sphingomonadaceae</taxon>
        <taxon>Sphingomonas</taxon>
    </lineage>
</organism>
<feature type="transmembrane region" description="Helical" evidence="1">
    <location>
        <begin position="128"/>
        <end position="149"/>
    </location>
</feature>
<evidence type="ECO:0000256" key="1">
    <source>
        <dbReference type="SAM" id="Phobius"/>
    </source>
</evidence>
<dbReference type="RefSeq" id="WP_345865130.1">
    <property type="nucleotide sequence ID" value="NZ_JBDIMF010000004.1"/>
</dbReference>
<dbReference type="Proteomes" id="UP001404104">
    <property type="component" value="Unassembled WGS sequence"/>
</dbReference>
<feature type="domain" description="HTH luxR-type" evidence="2">
    <location>
        <begin position="2"/>
        <end position="67"/>
    </location>
</feature>
<dbReference type="SMART" id="SM00421">
    <property type="entry name" value="HTH_LUXR"/>
    <property type="match status" value="1"/>
</dbReference>
<reference evidence="3 4" key="1">
    <citation type="submission" date="2024-05" db="EMBL/GenBank/DDBJ databases">
        <authorList>
            <person name="Liu Q."/>
            <person name="Xin Y.-H."/>
        </authorList>
    </citation>
    <scope>NUCLEOTIDE SEQUENCE [LARGE SCALE GENOMIC DNA]</scope>
    <source>
        <strain evidence="3 4">CGMCC 1.15349</strain>
    </source>
</reference>
<sequence>MTDAQFDRVTELQRECLRLVLTRHNSKEIAQVLGISPVTVDKRIGRAVSTLGVATRFEAARLLAAHESGTYQPLVYQPPDIVPGAKPAMITGSEALTAADGGAPADTGWLPLRPKGGRYNTLTIWQRLLWIVTIPAALAVAVGMLGFGLSVVGKVLRLIGAVVP</sequence>
<keyword evidence="4" id="KW-1185">Reference proteome</keyword>
<dbReference type="InterPro" id="IPR013249">
    <property type="entry name" value="RNA_pol_sigma70_r4_t2"/>
</dbReference>
<protein>
    <submittedName>
        <fullName evidence="3">Helix-turn-helix transcriptional regulator</fullName>
    </submittedName>
</protein>
<dbReference type="CDD" id="cd06170">
    <property type="entry name" value="LuxR_C_like"/>
    <property type="match status" value="1"/>
</dbReference>
<evidence type="ECO:0000313" key="4">
    <source>
        <dbReference type="Proteomes" id="UP001404104"/>
    </source>
</evidence>